<dbReference type="PROSITE" id="PS50937">
    <property type="entry name" value="HTH_MERR_2"/>
    <property type="match status" value="1"/>
</dbReference>
<dbReference type="GO" id="GO:0003700">
    <property type="term" value="F:DNA-binding transcription factor activity"/>
    <property type="evidence" value="ECO:0007669"/>
    <property type="project" value="InterPro"/>
</dbReference>
<dbReference type="GO" id="GO:0032259">
    <property type="term" value="P:methylation"/>
    <property type="evidence" value="ECO:0007669"/>
    <property type="project" value="UniProtKB-KW"/>
</dbReference>
<accession>A0A0C1Z605</accession>
<dbReference type="PANTHER" id="PTHR30204">
    <property type="entry name" value="REDOX-CYCLING DRUG-SENSING TRANSCRIPTIONAL ACTIVATOR SOXR"/>
    <property type="match status" value="1"/>
</dbReference>
<name>A0A0C1Z605_9VIBR</name>
<dbReference type="PANTHER" id="PTHR30204:SF97">
    <property type="entry name" value="MERR FAMILY REGULATORY PROTEIN"/>
    <property type="match status" value="1"/>
</dbReference>
<evidence type="ECO:0000256" key="1">
    <source>
        <dbReference type="ARBA" id="ARBA00023125"/>
    </source>
</evidence>
<dbReference type="Pfam" id="PF13649">
    <property type="entry name" value="Methyltransf_25"/>
    <property type="match status" value="1"/>
</dbReference>
<proteinExistence type="predicted"/>
<dbReference type="InterPro" id="IPR041698">
    <property type="entry name" value="Methyltransf_25"/>
</dbReference>
<keyword evidence="1" id="KW-0238">DNA-binding</keyword>
<feature type="domain" description="HTH merR-type" evidence="3">
    <location>
        <begin position="1"/>
        <end position="69"/>
    </location>
</feature>
<dbReference type="AlphaFoldDB" id="A0A0C1Z605"/>
<dbReference type="PRINTS" id="PR00040">
    <property type="entry name" value="HTHMERR"/>
</dbReference>
<dbReference type="Pfam" id="PF13411">
    <property type="entry name" value="MerR_1"/>
    <property type="match status" value="1"/>
</dbReference>
<dbReference type="GO" id="GO:0008168">
    <property type="term" value="F:methyltransferase activity"/>
    <property type="evidence" value="ECO:0007669"/>
    <property type="project" value="UniProtKB-KW"/>
</dbReference>
<dbReference type="EMBL" id="JPRD01000023">
    <property type="protein sequence ID" value="KIF52390.1"/>
    <property type="molecule type" value="Genomic_DNA"/>
</dbReference>
<feature type="coiled-coil region" evidence="2">
    <location>
        <begin position="73"/>
        <end position="100"/>
    </location>
</feature>
<dbReference type="Gene3D" id="1.10.1660.10">
    <property type="match status" value="1"/>
</dbReference>
<protein>
    <submittedName>
        <fullName evidence="4">Methyltransferase</fullName>
    </submittedName>
</protein>
<organism evidence="4 5">
    <name type="scientific">Vibrio owensii CAIM 1854 = LMG 25443</name>
    <dbReference type="NCBI Taxonomy" id="1229493"/>
    <lineage>
        <taxon>Bacteria</taxon>
        <taxon>Pseudomonadati</taxon>
        <taxon>Pseudomonadota</taxon>
        <taxon>Gammaproteobacteria</taxon>
        <taxon>Vibrionales</taxon>
        <taxon>Vibrionaceae</taxon>
        <taxon>Vibrio</taxon>
    </lineage>
</organism>
<keyword evidence="4" id="KW-0489">Methyltransferase</keyword>
<evidence type="ECO:0000313" key="4">
    <source>
        <dbReference type="EMBL" id="KIF52390.1"/>
    </source>
</evidence>
<dbReference type="GO" id="GO:0003677">
    <property type="term" value="F:DNA binding"/>
    <property type="evidence" value="ECO:0007669"/>
    <property type="project" value="UniProtKB-KW"/>
</dbReference>
<keyword evidence="4" id="KW-0808">Transferase</keyword>
<evidence type="ECO:0000256" key="2">
    <source>
        <dbReference type="SAM" id="Coils"/>
    </source>
</evidence>
<sequence length="387" mass="43921">MYRISELAEMLGLSRTTLLYYEKIELIKGQRLSNGYRAYSDADLQRLRFIQQLQSGGLTLKECKACLEAKVDRQLMLERLKQLDEEIEQKQKSRQLLAALLGETPLTDWHESLDEVAPDAHFKWLMTQGFSEKEALHLRWLSKDMNTHDDYMADFFRVYEALEFWGPGSEQDTLKALSLLPTQPDEILEIGCGQGIATRTLAKHAHITAVDNDEPSLQRLQGKAEALGLSDNITTVCASMTELPFAEGSADVIWAEGSAYIMGVENAFKAWRPLLKDGGILVVSDLVWNTDTPSEDTVTFWQKEYPDVGSVEKRIGQAKAAGYRVLETFPISQQAWDNYYVPLDERVQSLKAEMPASQALKDIQVELDIVKRRGNEVAYQMYILQKD</sequence>
<evidence type="ECO:0000259" key="3">
    <source>
        <dbReference type="PROSITE" id="PS50937"/>
    </source>
</evidence>
<dbReference type="InterPro" id="IPR000551">
    <property type="entry name" value="MerR-type_HTH_dom"/>
</dbReference>
<dbReference type="SMART" id="SM00422">
    <property type="entry name" value="HTH_MERR"/>
    <property type="match status" value="1"/>
</dbReference>
<dbReference type="SUPFAM" id="SSF46955">
    <property type="entry name" value="Putative DNA-binding domain"/>
    <property type="match status" value="1"/>
</dbReference>
<dbReference type="InterPro" id="IPR047057">
    <property type="entry name" value="MerR_fam"/>
</dbReference>
<dbReference type="RefSeq" id="WP_027726576.1">
    <property type="nucleotide sequence ID" value="NZ_BAOH01000007.1"/>
</dbReference>
<dbReference type="Gene3D" id="3.40.50.150">
    <property type="entry name" value="Vaccinia Virus protein VP39"/>
    <property type="match status" value="1"/>
</dbReference>
<keyword evidence="2" id="KW-0175">Coiled coil</keyword>
<gene>
    <name evidence="4" type="ORF">H735_14710</name>
</gene>
<dbReference type="PATRIC" id="fig|1229493.5.peg.2085"/>
<dbReference type="CDD" id="cd02440">
    <property type="entry name" value="AdoMet_MTases"/>
    <property type="match status" value="1"/>
</dbReference>
<dbReference type="SUPFAM" id="SSF53335">
    <property type="entry name" value="S-adenosyl-L-methionine-dependent methyltransferases"/>
    <property type="match status" value="1"/>
</dbReference>
<evidence type="ECO:0000313" key="5">
    <source>
        <dbReference type="Proteomes" id="UP000031586"/>
    </source>
</evidence>
<dbReference type="InterPro" id="IPR009061">
    <property type="entry name" value="DNA-bd_dom_put_sf"/>
</dbReference>
<comment type="caution">
    <text evidence="4">The sequence shown here is derived from an EMBL/GenBank/DDBJ whole genome shotgun (WGS) entry which is preliminary data.</text>
</comment>
<dbReference type="Proteomes" id="UP000031586">
    <property type="component" value="Unassembled WGS sequence"/>
</dbReference>
<dbReference type="InterPro" id="IPR029063">
    <property type="entry name" value="SAM-dependent_MTases_sf"/>
</dbReference>
<dbReference type="CDD" id="cd04789">
    <property type="entry name" value="HTH_Cfa"/>
    <property type="match status" value="1"/>
</dbReference>
<reference evidence="4 5" key="1">
    <citation type="submission" date="2014-07" db="EMBL/GenBank/DDBJ databases">
        <title>Unique and conserved regions in Vibrio harveyi and related species in comparison with the shrimp pathogen Vibrio harveyi CAIM 1792.</title>
        <authorList>
            <person name="Espinoza-Valles I."/>
            <person name="Vora G."/>
            <person name="Leekitcharoenphon P."/>
            <person name="Ussery D."/>
            <person name="Hoj L."/>
            <person name="Gomez-Gil B."/>
        </authorList>
    </citation>
    <scope>NUCLEOTIDE SEQUENCE [LARGE SCALE GENOMIC DNA]</scope>
    <source>
        <strain evidence="5">CAIM 1854 / LMG 25443</strain>
    </source>
</reference>